<dbReference type="GO" id="GO:0046983">
    <property type="term" value="F:protein dimerization activity"/>
    <property type="evidence" value="ECO:0007669"/>
    <property type="project" value="InterPro"/>
</dbReference>
<name>A0A9N9QUI9_9NEOP</name>
<proteinExistence type="predicted"/>
<keyword evidence="5" id="KW-0539">Nucleus</keyword>
<gene>
    <name evidence="7" type="ORF">DIATSA_LOCUS1777</name>
</gene>
<evidence type="ECO:0000256" key="4">
    <source>
        <dbReference type="ARBA" id="ARBA00022833"/>
    </source>
</evidence>
<dbReference type="OrthoDB" id="2438421at2759"/>
<keyword evidence="4" id="KW-0862">Zinc</keyword>
<organism evidence="7 8">
    <name type="scientific">Diatraea saccharalis</name>
    <name type="common">sugarcane borer</name>
    <dbReference type="NCBI Taxonomy" id="40085"/>
    <lineage>
        <taxon>Eukaryota</taxon>
        <taxon>Metazoa</taxon>
        <taxon>Ecdysozoa</taxon>
        <taxon>Arthropoda</taxon>
        <taxon>Hexapoda</taxon>
        <taxon>Insecta</taxon>
        <taxon>Pterygota</taxon>
        <taxon>Neoptera</taxon>
        <taxon>Endopterygota</taxon>
        <taxon>Lepidoptera</taxon>
        <taxon>Glossata</taxon>
        <taxon>Ditrysia</taxon>
        <taxon>Pyraloidea</taxon>
        <taxon>Crambidae</taxon>
        <taxon>Crambinae</taxon>
        <taxon>Diatraea</taxon>
    </lineage>
</organism>
<feature type="domain" description="HAT C-terminal dimerisation" evidence="6">
    <location>
        <begin position="277"/>
        <end position="355"/>
    </location>
</feature>
<dbReference type="PANTHER" id="PTHR46481:SF10">
    <property type="entry name" value="ZINC FINGER BED DOMAIN-CONTAINING PROTEIN 39"/>
    <property type="match status" value="1"/>
</dbReference>
<keyword evidence="3" id="KW-0863">Zinc-finger</keyword>
<evidence type="ECO:0000256" key="3">
    <source>
        <dbReference type="ARBA" id="ARBA00022771"/>
    </source>
</evidence>
<accession>A0A9N9QUI9</accession>
<evidence type="ECO:0000313" key="7">
    <source>
        <dbReference type="EMBL" id="CAG9783613.1"/>
    </source>
</evidence>
<comment type="subcellular location">
    <subcellularLocation>
        <location evidence="1">Nucleus</location>
    </subcellularLocation>
</comment>
<evidence type="ECO:0000259" key="6">
    <source>
        <dbReference type="Pfam" id="PF05699"/>
    </source>
</evidence>
<evidence type="ECO:0000313" key="8">
    <source>
        <dbReference type="Proteomes" id="UP001153714"/>
    </source>
</evidence>
<dbReference type="InterPro" id="IPR052035">
    <property type="entry name" value="ZnF_BED_domain_contain"/>
</dbReference>
<evidence type="ECO:0000256" key="5">
    <source>
        <dbReference type="ARBA" id="ARBA00023242"/>
    </source>
</evidence>
<keyword evidence="2" id="KW-0479">Metal-binding</keyword>
<dbReference type="Proteomes" id="UP001153714">
    <property type="component" value="Chromosome 11"/>
</dbReference>
<dbReference type="EMBL" id="OU893342">
    <property type="protein sequence ID" value="CAG9783613.1"/>
    <property type="molecule type" value="Genomic_DNA"/>
</dbReference>
<dbReference type="InterPro" id="IPR008906">
    <property type="entry name" value="HATC_C_dom"/>
</dbReference>
<dbReference type="InterPro" id="IPR012337">
    <property type="entry name" value="RNaseH-like_sf"/>
</dbReference>
<dbReference type="AlphaFoldDB" id="A0A9N9QUI9"/>
<dbReference type="SUPFAM" id="SSF53098">
    <property type="entry name" value="Ribonuclease H-like"/>
    <property type="match status" value="1"/>
</dbReference>
<dbReference type="Pfam" id="PF05699">
    <property type="entry name" value="Dimer_Tnp_hAT"/>
    <property type="match status" value="1"/>
</dbReference>
<protein>
    <recommendedName>
        <fullName evidence="6">HAT C-terminal dimerisation domain-containing protein</fullName>
    </recommendedName>
</protein>
<keyword evidence="8" id="KW-1185">Reference proteome</keyword>
<sequence>MTMRSFLGITAHFGVGIELNSITIGVYQSNERHTSENIAEMLSNTCTEWGIDKDKVSAVVTDNAANMVKAIDLAFGKKHIPCFAHVLNLVAQNSIQQCTELRNLITKVKDIVTWFKQSNIASNELLLQVLRPIEAATKEVSGDKYCTSSKVIPLIHCLILKVLSLQLEDSLGKDLKSLVLKEIAKRMGVIENVTPLAIATVLDPRFKKMHFTNPLACSSAVAKVKDLMKTIAQNEAESDSSDNSEKPEDNFCLWEDHHKLVRKNWKTSKTDGSSSDELSIYLRSPVGRLNENPLQIWNDLKIQLPKLHIIAYKYLTMVGTSVSAERLFSKAAQTVNQQRNRLKGSRLNKLMFLQSSKRTLEKGHISSIPLGFLLWLIFL</sequence>
<dbReference type="GO" id="GO:0008270">
    <property type="term" value="F:zinc ion binding"/>
    <property type="evidence" value="ECO:0007669"/>
    <property type="project" value="UniProtKB-KW"/>
</dbReference>
<reference evidence="7" key="1">
    <citation type="submission" date="2021-12" db="EMBL/GenBank/DDBJ databases">
        <authorList>
            <person name="King R."/>
        </authorList>
    </citation>
    <scope>NUCLEOTIDE SEQUENCE</scope>
</reference>
<reference evidence="7" key="2">
    <citation type="submission" date="2022-10" db="EMBL/GenBank/DDBJ databases">
        <authorList>
            <consortium name="ENA_rothamsted_submissions"/>
            <consortium name="culmorum"/>
            <person name="King R."/>
        </authorList>
    </citation>
    <scope>NUCLEOTIDE SEQUENCE</scope>
</reference>
<dbReference type="PANTHER" id="PTHR46481">
    <property type="entry name" value="ZINC FINGER BED DOMAIN-CONTAINING PROTEIN 4"/>
    <property type="match status" value="1"/>
</dbReference>
<dbReference type="GO" id="GO:0005634">
    <property type="term" value="C:nucleus"/>
    <property type="evidence" value="ECO:0007669"/>
    <property type="project" value="UniProtKB-SubCell"/>
</dbReference>
<evidence type="ECO:0000256" key="1">
    <source>
        <dbReference type="ARBA" id="ARBA00004123"/>
    </source>
</evidence>
<evidence type="ECO:0000256" key="2">
    <source>
        <dbReference type="ARBA" id="ARBA00022723"/>
    </source>
</evidence>